<sequence length="686" mass="79356">MDRITEEQYEELLFDESLSDSSATDSDDFFVHTNVVQRDAEIAENNFRNDDDLFFHDDLDIDPGDPDLNLLQDEVSVQNPGVENHVIGENFEILQNIAVDEENFCIPNIGAEEVIEEVNISEFPPNLFPIPDALKWIPFDRKKAQCKSNFEFTGNPGINVEVNDHNDPLELFKLFFTPELIDKIVRETNHYAESFIEKTRRKFGQYSSFHRWKSTNPDEIFLLLASYILSGLIWKPSMQSYYSKKPLFLTPGFNKLLPLKRIKLLNKFLHFTHEDVPQGPAKKLYKIKPILDYLLAKFAEVYTPDKEVSIDESLLLWKGRLSFKQFIRIKRARFGIKSFVITEALTGYVWKLIVYTGKGSGFDVGHFGQGTNVVLSLMKDLLNKGYCVYSDNFYTSPELALCLNIFKTDLVGTVKPVRRGLPKKIMAGKLERGSCIAAVEKKRRMLYTRWMDKRNVYMLSTKHKLKYVPVQRKGKVVLVPNLVHDYNKYMGGVDKLDQMLSAYPTERKRQKTWYKKQFRHIINISIFNAHVIHQKLGGQMTSLAFRETLVEQIVLCHKPNESSARGRPSLNSDPIRLVERHFPSLTPGVRKTRRCVVCSAVGIRAQSRYFCADCDIGLCVTPCFRRPNPAIFKSHPNGRSKDSYNISWAVNSYTSIEEFKLLFRKVPVHNDNVNYQYQHSKRPTRR</sequence>
<dbReference type="AlphaFoldDB" id="A0A3Q0JNJ9"/>
<feature type="domain" description="PiggyBac transposable element-derived protein" evidence="1">
    <location>
        <begin position="167"/>
        <end position="530"/>
    </location>
</feature>
<dbReference type="InterPro" id="IPR029526">
    <property type="entry name" value="PGBD"/>
</dbReference>
<dbReference type="KEGG" id="dci:103522415"/>
<dbReference type="RefSeq" id="XP_026688375.1">
    <property type="nucleotide sequence ID" value="XM_026832574.1"/>
</dbReference>
<evidence type="ECO:0000259" key="1">
    <source>
        <dbReference type="Pfam" id="PF13843"/>
    </source>
</evidence>
<accession>A0A3Q0JNJ9</accession>
<evidence type="ECO:0000313" key="2">
    <source>
        <dbReference type="Proteomes" id="UP000079169"/>
    </source>
</evidence>
<dbReference type="PaxDb" id="121845-A0A3Q0JNJ9"/>
<evidence type="ECO:0000313" key="3">
    <source>
        <dbReference type="RefSeq" id="XP_026688375.1"/>
    </source>
</evidence>
<dbReference type="Proteomes" id="UP000079169">
    <property type="component" value="Unplaced"/>
</dbReference>
<dbReference type="Pfam" id="PF13843">
    <property type="entry name" value="DDE_Tnp_1_7"/>
    <property type="match status" value="1"/>
</dbReference>
<name>A0A3Q0JNJ9_DIACI</name>
<keyword evidence="2" id="KW-1185">Reference proteome</keyword>
<reference evidence="3" key="1">
    <citation type="submission" date="2025-08" db="UniProtKB">
        <authorList>
            <consortium name="RefSeq"/>
        </authorList>
    </citation>
    <scope>IDENTIFICATION</scope>
</reference>
<protein>
    <submittedName>
        <fullName evidence="3">PiggyBac transposable element-derived protein 4-like</fullName>
    </submittedName>
</protein>
<dbReference type="GeneID" id="103522415"/>
<dbReference type="PANTHER" id="PTHR46599:SF3">
    <property type="entry name" value="PIGGYBAC TRANSPOSABLE ELEMENT-DERIVED PROTEIN 4"/>
    <property type="match status" value="1"/>
</dbReference>
<gene>
    <name evidence="3" type="primary">LOC103522415</name>
</gene>
<dbReference type="PANTHER" id="PTHR46599">
    <property type="entry name" value="PIGGYBAC TRANSPOSABLE ELEMENT-DERIVED PROTEIN 4"/>
    <property type="match status" value="1"/>
</dbReference>
<feature type="non-terminal residue" evidence="3">
    <location>
        <position position="686"/>
    </location>
</feature>
<proteinExistence type="predicted"/>
<organism evidence="2 3">
    <name type="scientific">Diaphorina citri</name>
    <name type="common">Asian citrus psyllid</name>
    <dbReference type="NCBI Taxonomy" id="121845"/>
    <lineage>
        <taxon>Eukaryota</taxon>
        <taxon>Metazoa</taxon>
        <taxon>Ecdysozoa</taxon>
        <taxon>Arthropoda</taxon>
        <taxon>Hexapoda</taxon>
        <taxon>Insecta</taxon>
        <taxon>Pterygota</taxon>
        <taxon>Neoptera</taxon>
        <taxon>Paraneoptera</taxon>
        <taxon>Hemiptera</taxon>
        <taxon>Sternorrhyncha</taxon>
        <taxon>Psylloidea</taxon>
        <taxon>Psyllidae</taxon>
        <taxon>Diaphorininae</taxon>
        <taxon>Diaphorina</taxon>
    </lineage>
</organism>
<dbReference type="STRING" id="121845.A0A3Q0JNJ9"/>